<dbReference type="InterPro" id="IPR055553">
    <property type="entry name" value="DUF7129"/>
</dbReference>
<sequence length="51" mass="5609">MVMNHAKVDPYSPTEGYYECRDCDARISGTGITTCEECGSDAVFNISVSRE</sequence>
<proteinExistence type="predicted"/>
<reference evidence="2 3" key="1">
    <citation type="submission" date="2022-06" db="EMBL/GenBank/DDBJ databases">
        <title>Halogeometricum sp. a new haloarchaeum isolate from saline soil.</title>
        <authorList>
            <person name="Strakova D."/>
            <person name="Galisteo C."/>
            <person name="Sanchez-Porro C."/>
            <person name="Ventosa A."/>
        </authorList>
    </citation>
    <scope>NUCLEOTIDE SEQUENCE [LARGE SCALE GENOMIC DNA]</scope>
    <source>
        <strain evidence="3">S3BR25-2</strain>
    </source>
</reference>
<accession>A0ABU2FXL3</accession>
<name>A0ABU2FXL3_9EURY</name>
<dbReference type="Pfam" id="PF23455">
    <property type="entry name" value="DUF7129"/>
    <property type="match status" value="1"/>
</dbReference>
<evidence type="ECO:0000313" key="3">
    <source>
        <dbReference type="Proteomes" id="UP001254813"/>
    </source>
</evidence>
<keyword evidence="3" id="KW-1185">Reference proteome</keyword>
<comment type="caution">
    <text evidence="2">The sequence shown here is derived from an EMBL/GenBank/DDBJ whole genome shotgun (WGS) entry which is preliminary data.</text>
</comment>
<dbReference type="Proteomes" id="UP001254813">
    <property type="component" value="Unassembled WGS sequence"/>
</dbReference>
<feature type="domain" description="DUF7129" evidence="1">
    <location>
        <begin position="8"/>
        <end position="51"/>
    </location>
</feature>
<dbReference type="EMBL" id="JAMQOQ010000001">
    <property type="protein sequence ID" value="MDS0292768.1"/>
    <property type="molecule type" value="Genomic_DNA"/>
</dbReference>
<evidence type="ECO:0000313" key="2">
    <source>
        <dbReference type="EMBL" id="MDS0292768.1"/>
    </source>
</evidence>
<evidence type="ECO:0000259" key="1">
    <source>
        <dbReference type="Pfam" id="PF23455"/>
    </source>
</evidence>
<dbReference type="RefSeq" id="WP_310926611.1">
    <property type="nucleotide sequence ID" value="NZ_JAMQOQ010000001.1"/>
</dbReference>
<gene>
    <name evidence="2" type="ORF">NDI79_01130</name>
</gene>
<organism evidence="2 3">
    <name type="scientific">Halogeometricum luteum</name>
    <dbReference type="NCBI Taxonomy" id="2950537"/>
    <lineage>
        <taxon>Archaea</taxon>
        <taxon>Methanobacteriati</taxon>
        <taxon>Methanobacteriota</taxon>
        <taxon>Stenosarchaea group</taxon>
        <taxon>Halobacteria</taxon>
        <taxon>Halobacteriales</taxon>
        <taxon>Haloferacaceae</taxon>
        <taxon>Halogeometricum</taxon>
    </lineage>
</organism>
<dbReference type="NCBIfam" id="NF033497">
    <property type="entry name" value="rubre_like_arch"/>
    <property type="match status" value="1"/>
</dbReference>
<protein>
    <submittedName>
        <fullName evidence="2">Rubrerythrin-like domain-containing protein</fullName>
    </submittedName>
</protein>